<protein>
    <submittedName>
        <fullName evidence="2">ATP-binding protein</fullName>
    </submittedName>
</protein>
<gene>
    <name evidence="2" type="ORF">SM757_08400</name>
</gene>
<dbReference type="Proteomes" id="UP001293718">
    <property type="component" value="Unassembled WGS sequence"/>
</dbReference>
<dbReference type="Gene3D" id="3.40.50.300">
    <property type="entry name" value="P-loop containing nucleotide triphosphate hydrolases"/>
    <property type="match status" value="1"/>
</dbReference>
<keyword evidence="2" id="KW-0067">ATP-binding</keyword>
<dbReference type="PANTHER" id="PTHR37512">
    <property type="entry name" value="TRIFUNCTIONAL NAD BIOSYNTHESIS/REGULATOR PROTEIN NADR"/>
    <property type="match status" value="1"/>
</dbReference>
<dbReference type="InterPro" id="IPR038727">
    <property type="entry name" value="NadR/Ttd14_AAA_dom"/>
</dbReference>
<proteinExistence type="predicted"/>
<evidence type="ECO:0000259" key="1">
    <source>
        <dbReference type="Pfam" id="PF13521"/>
    </source>
</evidence>
<sequence>MSDTLPVIAVIGAESTGKTVLAQVLAARLEQDTGLSVAWVSEELREWCEREGRTPRPEEQLAIAQAQQQRLEAAAAAHDLVVADTTPLMTAVYSEYLFNDRSLHAMAADFQSRCAATLLMALDLPWIADGHQRDGAHVRAPVDRLVRGLLLANGLSWSVVHGEGAQRLENALDALSPWLRTLPAPRAGLFTRLSEREAAQPAWRWLCEDCDDPQCEHLLRAGKVRLPR</sequence>
<dbReference type="EMBL" id="JAXOJX010000010">
    <property type="protein sequence ID" value="MDZ5456596.1"/>
    <property type="molecule type" value="Genomic_DNA"/>
</dbReference>
<keyword evidence="3" id="KW-1185">Reference proteome</keyword>
<name>A0ABU5IBX9_9BURK</name>
<evidence type="ECO:0000313" key="2">
    <source>
        <dbReference type="EMBL" id="MDZ5456596.1"/>
    </source>
</evidence>
<accession>A0ABU5IBX9</accession>
<dbReference type="InterPro" id="IPR027417">
    <property type="entry name" value="P-loop_NTPase"/>
</dbReference>
<keyword evidence="2" id="KW-0547">Nucleotide-binding</keyword>
<evidence type="ECO:0000313" key="3">
    <source>
        <dbReference type="Proteomes" id="UP001293718"/>
    </source>
</evidence>
<dbReference type="GO" id="GO:0005524">
    <property type="term" value="F:ATP binding"/>
    <property type="evidence" value="ECO:0007669"/>
    <property type="project" value="UniProtKB-KW"/>
</dbReference>
<dbReference type="PANTHER" id="PTHR37512:SF1">
    <property type="entry name" value="NADR_TTD14 AAA DOMAIN-CONTAINING PROTEIN"/>
    <property type="match status" value="1"/>
</dbReference>
<feature type="domain" description="NadR/Ttd14 AAA" evidence="1">
    <location>
        <begin position="8"/>
        <end position="167"/>
    </location>
</feature>
<dbReference type="InterPro" id="IPR052735">
    <property type="entry name" value="NAD_biosynth-regulator"/>
</dbReference>
<dbReference type="RefSeq" id="WP_322465104.1">
    <property type="nucleotide sequence ID" value="NZ_JAXOJX010000010.1"/>
</dbReference>
<organism evidence="2 3">
    <name type="scientific">Azohydromonas lata</name>
    <dbReference type="NCBI Taxonomy" id="45677"/>
    <lineage>
        <taxon>Bacteria</taxon>
        <taxon>Pseudomonadati</taxon>
        <taxon>Pseudomonadota</taxon>
        <taxon>Betaproteobacteria</taxon>
        <taxon>Burkholderiales</taxon>
        <taxon>Sphaerotilaceae</taxon>
        <taxon>Azohydromonas</taxon>
    </lineage>
</organism>
<dbReference type="Pfam" id="PF13521">
    <property type="entry name" value="AAA_28"/>
    <property type="match status" value="1"/>
</dbReference>
<reference evidence="2 3" key="1">
    <citation type="submission" date="2023-11" db="EMBL/GenBank/DDBJ databases">
        <title>Draft genome of Azohydromonas lata strain H1 (DSM1123), a polyhydroxyalkanoate producer.</title>
        <authorList>
            <person name="Traversa D."/>
            <person name="D'Addabbo P."/>
            <person name="Pazzani C."/>
            <person name="Manzari C."/>
            <person name="Chiara M."/>
            <person name="Scrascia M."/>
        </authorList>
    </citation>
    <scope>NUCLEOTIDE SEQUENCE [LARGE SCALE GENOMIC DNA]</scope>
    <source>
        <strain evidence="2 3">H1</strain>
    </source>
</reference>
<comment type="caution">
    <text evidence="2">The sequence shown here is derived from an EMBL/GenBank/DDBJ whole genome shotgun (WGS) entry which is preliminary data.</text>
</comment>
<dbReference type="SUPFAM" id="SSF52540">
    <property type="entry name" value="P-loop containing nucleoside triphosphate hydrolases"/>
    <property type="match status" value="1"/>
</dbReference>